<protein>
    <submittedName>
        <fullName evidence="1">Uncharacterized protein</fullName>
    </submittedName>
</protein>
<keyword evidence="2" id="KW-1185">Reference proteome</keyword>
<dbReference type="GeneID" id="90967741"/>
<sequence length="176" mass="19656">MAVYFDILDSRLGYRDLHSYEIYSLQEENWRLLTTKRALTAARQPTKTAVESMGASSPSAIIAFAYRQQRCPLYKRRGQHPDLGLFNALIPSTGRGILAVASFVQASGSHSTAEDILSINSASGTRRDLDDKSNVGAPGWRMRLVKLGGGRGRRQLSPPVVLAVLMYRDRVLFEWR</sequence>
<organism evidence="1 2">
    <name type="scientific">Metarhizium brunneum</name>
    <dbReference type="NCBI Taxonomy" id="500148"/>
    <lineage>
        <taxon>Eukaryota</taxon>
        <taxon>Fungi</taxon>
        <taxon>Dikarya</taxon>
        <taxon>Ascomycota</taxon>
        <taxon>Pezizomycotina</taxon>
        <taxon>Sordariomycetes</taxon>
        <taxon>Hypocreomycetidae</taxon>
        <taxon>Hypocreales</taxon>
        <taxon>Clavicipitaceae</taxon>
        <taxon>Metarhizium</taxon>
    </lineage>
</organism>
<reference evidence="1 2" key="1">
    <citation type="submission" date="2020-07" db="EMBL/GenBank/DDBJ databases">
        <title>Telomere length de novo assembly of all 7 chromosomes of the fungus, Metarhizium brunneum, using a novel assembly pipeline.</title>
        <authorList>
            <person name="Saud z."/>
            <person name="Kortsinoglou A."/>
            <person name="Kouvelis V.N."/>
            <person name="Butt T.M."/>
        </authorList>
    </citation>
    <scope>NUCLEOTIDE SEQUENCE [LARGE SCALE GENOMIC DNA]</scope>
    <source>
        <strain evidence="1 2">4556</strain>
    </source>
</reference>
<proteinExistence type="predicted"/>
<name>A0A7D5YRJ2_9HYPO</name>
<dbReference type="AlphaFoldDB" id="A0A7D5YRJ2"/>
<dbReference type="KEGG" id="mbrn:90967741"/>
<dbReference type="EMBL" id="CP058933">
    <property type="protein sequence ID" value="QLI66742.1"/>
    <property type="molecule type" value="Genomic_DNA"/>
</dbReference>
<evidence type="ECO:0000313" key="2">
    <source>
        <dbReference type="Proteomes" id="UP000510686"/>
    </source>
</evidence>
<dbReference type="RefSeq" id="XP_065986224.1">
    <property type="nucleotide sequence ID" value="XM_066130448.1"/>
</dbReference>
<gene>
    <name evidence="1" type="ORF">G6M90_00g048810</name>
</gene>
<accession>A0A7D5YRJ2</accession>
<dbReference type="Proteomes" id="UP000510686">
    <property type="component" value="Chromosome 2"/>
</dbReference>
<evidence type="ECO:0000313" key="1">
    <source>
        <dbReference type="EMBL" id="QLI66742.1"/>
    </source>
</evidence>